<evidence type="ECO:0000313" key="2">
    <source>
        <dbReference type="EMBL" id="EJK51293.1"/>
    </source>
</evidence>
<evidence type="ECO:0000256" key="1">
    <source>
        <dbReference type="SAM" id="MobiDB-lite"/>
    </source>
</evidence>
<feature type="region of interest" description="Disordered" evidence="1">
    <location>
        <begin position="507"/>
        <end position="553"/>
    </location>
</feature>
<proteinExistence type="predicted"/>
<dbReference type="EMBL" id="AGNL01041895">
    <property type="protein sequence ID" value="EJK51293.1"/>
    <property type="molecule type" value="Genomic_DNA"/>
</dbReference>
<sequence length="581" mass="65397">MLVTAMAHAHFGELRPCSPVQLLQTGAREALGHEFDNISEAATRQLVACWGNSPPHHKPVRVSSKCLKHVYHDANHRQKSALSEPVLSHLHEIVPNESQHQVSCKRSLTFVLQNFRKAQYRLKAKLNSISTETCGLAEQSFACDPVQERDRRAFARYLGRHREKVLARRNDVTAAVHDAVVVEHHRLPQQPMRRRNSSFESKQSSIADALRRLNNNGSKQTAMPSRKKARGRQNRAKKEAVRIADLRSLWEPMALSSRSDHEASSVRCEHTLTAPPEIPRKSTVVSFMNHMAGEGFFNRETSFSNEPVMKTCYSLSLRFPGVRKEDNERALAMALLLRFLRNVFVRDSAIEGESWFHEHHNNEVAICCMINLLEYRVHGDWSVTASRATAAGNKFVDGNRRDTVKFVAKRLPCTCLKELHRAARKKVGKGVPKGRLVSTQEKLQTGIVSFFRSSEDCSDPAYRKRFQISPTKPNMSGLMAERLSGPGCFVAAQAGCRRTTRGYAPLARERSGSCSRGERPPIEEDSEDGDEADVFDSSRSEHPECASDGEHDGDFVTVNMINISYEDTKTCALRVNSERDQ</sequence>
<organism evidence="2 3">
    <name type="scientific">Thalassiosira oceanica</name>
    <name type="common">Marine diatom</name>
    <dbReference type="NCBI Taxonomy" id="159749"/>
    <lineage>
        <taxon>Eukaryota</taxon>
        <taxon>Sar</taxon>
        <taxon>Stramenopiles</taxon>
        <taxon>Ochrophyta</taxon>
        <taxon>Bacillariophyta</taxon>
        <taxon>Coscinodiscophyceae</taxon>
        <taxon>Thalassiosirophycidae</taxon>
        <taxon>Thalassiosirales</taxon>
        <taxon>Thalassiosiraceae</taxon>
        <taxon>Thalassiosira</taxon>
    </lineage>
</organism>
<gene>
    <name evidence="2" type="ORF">THAOC_29552</name>
</gene>
<feature type="compositionally biased region" description="Polar residues" evidence="1">
    <location>
        <begin position="213"/>
        <end position="223"/>
    </location>
</feature>
<keyword evidence="3" id="KW-1185">Reference proteome</keyword>
<name>K0RC55_THAOC</name>
<feature type="region of interest" description="Disordered" evidence="1">
    <location>
        <begin position="212"/>
        <end position="238"/>
    </location>
</feature>
<reference evidence="2 3" key="1">
    <citation type="journal article" date="2012" name="Genome Biol.">
        <title>Genome and low-iron response of an oceanic diatom adapted to chronic iron limitation.</title>
        <authorList>
            <person name="Lommer M."/>
            <person name="Specht M."/>
            <person name="Roy A.S."/>
            <person name="Kraemer L."/>
            <person name="Andreson R."/>
            <person name="Gutowska M.A."/>
            <person name="Wolf J."/>
            <person name="Bergner S.V."/>
            <person name="Schilhabel M.B."/>
            <person name="Klostermeier U.C."/>
            <person name="Beiko R.G."/>
            <person name="Rosenstiel P."/>
            <person name="Hippler M."/>
            <person name="Laroche J."/>
        </authorList>
    </citation>
    <scope>NUCLEOTIDE SEQUENCE [LARGE SCALE GENOMIC DNA]</scope>
    <source>
        <strain evidence="2 3">CCMP1005</strain>
    </source>
</reference>
<dbReference type="AlphaFoldDB" id="K0RC55"/>
<comment type="caution">
    <text evidence="2">The sequence shown here is derived from an EMBL/GenBank/DDBJ whole genome shotgun (WGS) entry which is preliminary data.</text>
</comment>
<protein>
    <submittedName>
        <fullName evidence="2">Uncharacterized protein</fullName>
    </submittedName>
</protein>
<feature type="compositionally biased region" description="Basic and acidic residues" evidence="1">
    <location>
        <begin position="507"/>
        <end position="522"/>
    </location>
</feature>
<feature type="compositionally biased region" description="Acidic residues" evidence="1">
    <location>
        <begin position="523"/>
        <end position="534"/>
    </location>
</feature>
<evidence type="ECO:0000313" key="3">
    <source>
        <dbReference type="Proteomes" id="UP000266841"/>
    </source>
</evidence>
<feature type="compositionally biased region" description="Basic residues" evidence="1">
    <location>
        <begin position="225"/>
        <end position="235"/>
    </location>
</feature>
<accession>K0RC55</accession>
<dbReference type="Proteomes" id="UP000266841">
    <property type="component" value="Unassembled WGS sequence"/>
</dbReference>
<feature type="compositionally biased region" description="Basic and acidic residues" evidence="1">
    <location>
        <begin position="536"/>
        <end position="553"/>
    </location>
</feature>